<gene>
    <name evidence="1" type="ORF">llap_10482</name>
</gene>
<dbReference type="EMBL" id="KZ506540">
    <property type="protein sequence ID" value="PKU39217.1"/>
    <property type="molecule type" value="Genomic_DNA"/>
</dbReference>
<protein>
    <recommendedName>
        <fullName evidence="3">Rna-directed dna polymerase from mobile element jockey-like</fullName>
    </recommendedName>
</protein>
<dbReference type="OrthoDB" id="416454at2759"/>
<evidence type="ECO:0008006" key="3">
    <source>
        <dbReference type="Google" id="ProtNLM"/>
    </source>
</evidence>
<reference evidence="2" key="1">
    <citation type="submission" date="2017-11" db="EMBL/GenBank/DDBJ databases">
        <authorList>
            <person name="Lima N.C."/>
            <person name="Parody-Merino A.M."/>
            <person name="Battley P.F."/>
            <person name="Fidler A.E."/>
            <person name="Prosdocimi F."/>
        </authorList>
    </citation>
    <scope>NUCLEOTIDE SEQUENCE [LARGE SCALE GENOMIC DNA]</scope>
</reference>
<name>A0A2I0TZF4_LIMLA</name>
<accession>A0A2I0TZF4</accession>
<evidence type="ECO:0000313" key="1">
    <source>
        <dbReference type="EMBL" id="PKU39217.1"/>
    </source>
</evidence>
<reference evidence="2" key="2">
    <citation type="submission" date="2017-12" db="EMBL/GenBank/DDBJ databases">
        <title>Genome sequence of the Bar-tailed Godwit (Limosa lapponica baueri).</title>
        <authorList>
            <person name="Lima N.C.B."/>
            <person name="Parody-Merino A.M."/>
            <person name="Battley P.F."/>
            <person name="Fidler A.E."/>
            <person name="Prosdocimi F."/>
        </authorList>
    </citation>
    <scope>NUCLEOTIDE SEQUENCE [LARGE SCALE GENOMIC DNA]</scope>
</reference>
<dbReference type="AlphaFoldDB" id="A0A2I0TZF4"/>
<organism evidence="1 2">
    <name type="scientific">Limosa lapponica baueri</name>
    <dbReference type="NCBI Taxonomy" id="1758121"/>
    <lineage>
        <taxon>Eukaryota</taxon>
        <taxon>Metazoa</taxon>
        <taxon>Chordata</taxon>
        <taxon>Craniata</taxon>
        <taxon>Vertebrata</taxon>
        <taxon>Euteleostomi</taxon>
        <taxon>Archelosauria</taxon>
        <taxon>Archosauria</taxon>
        <taxon>Dinosauria</taxon>
        <taxon>Saurischia</taxon>
        <taxon>Theropoda</taxon>
        <taxon>Coelurosauria</taxon>
        <taxon>Aves</taxon>
        <taxon>Neognathae</taxon>
        <taxon>Neoaves</taxon>
        <taxon>Charadriiformes</taxon>
        <taxon>Scolopacidae</taxon>
        <taxon>Limosa</taxon>
    </lineage>
</organism>
<evidence type="ECO:0000313" key="2">
    <source>
        <dbReference type="Proteomes" id="UP000233556"/>
    </source>
</evidence>
<dbReference type="Proteomes" id="UP000233556">
    <property type="component" value="Unassembled WGS sequence"/>
</dbReference>
<keyword evidence="2" id="KW-1185">Reference proteome</keyword>
<sequence>MLDLLVTSASELISDIKIGGSLSCSDHALVESTVLGDMGQLKSKVRTLNFRKTKFQLLNESHNRTPLETALMGKGADQSWQIFKHPFHRPKELPVPRCKKSGKEGKKPAWLRQDLLVKLKGKEEMHRLNKLNSFILALEVMFSKLLIIRIIYDKLSPISVSFPEKFSPIPATPIWSLGSTVEILMVRGGTMATF</sequence>
<proteinExistence type="predicted"/>